<dbReference type="PANTHER" id="PTHR14241:SF1">
    <property type="entry name" value="INTERFERON-INDUCED PROTEIN 44-RELATED"/>
    <property type="match status" value="1"/>
</dbReference>
<dbReference type="InterPro" id="IPR027417">
    <property type="entry name" value="P-loop_NTPase"/>
</dbReference>
<reference evidence="1 2" key="1">
    <citation type="journal article" date="2019" name="Mol. Ecol. Resour.">
        <title>Chromosome-level genome assembly of Triplophysa tibetana, a fish adapted to the harsh high-altitude environment of the Tibetan Plateau.</title>
        <authorList>
            <person name="Yang X."/>
            <person name="Liu H."/>
            <person name="Ma Z."/>
            <person name="Zou Y."/>
            <person name="Zou M."/>
            <person name="Mao Y."/>
            <person name="Li X."/>
            <person name="Wang H."/>
            <person name="Chen T."/>
            <person name="Wang W."/>
            <person name="Yang R."/>
        </authorList>
    </citation>
    <scope>NUCLEOTIDE SEQUENCE [LARGE SCALE GENOMIC DNA]</scope>
    <source>
        <strain evidence="1">TTIB1903HZAU</strain>
        <tissue evidence="1">Muscle</tissue>
    </source>
</reference>
<dbReference type="SUPFAM" id="SSF52540">
    <property type="entry name" value="P-loop containing nucleoside triphosphate hydrolases"/>
    <property type="match status" value="1"/>
</dbReference>
<dbReference type="Proteomes" id="UP000324632">
    <property type="component" value="Chromosome 4"/>
</dbReference>
<evidence type="ECO:0000313" key="1">
    <source>
        <dbReference type="EMBL" id="KAA0722544.1"/>
    </source>
</evidence>
<gene>
    <name evidence="1" type="ORF">E1301_Tti011919</name>
</gene>
<accession>A0A5A9PJH5</accession>
<name>A0A5A9PJH5_9TELE</name>
<keyword evidence="2" id="KW-1185">Reference proteome</keyword>
<dbReference type="EMBL" id="SOYY01000004">
    <property type="protein sequence ID" value="KAA0722544.1"/>
    <property type="molecule type" value="Genomic_DNA"/>
</dbReference>
<sequence>MFSCYKRLKMAKWYSSLKLIKSPLPPSQEYDEPWRPMEWRVSKENMLKTLNNFQPGNSEVKTFKILLYGSVGVGKSSYINSVTSSVQGRICNRVPSNSVLAGESFTLECKTYKLKKGTLDDDFYPFTFTDISGIEAMPGGIQTDDIVKILRGHINDDYTFNPVKSISEDDPKYNRYPTLKDKIHCLVSVLPANNISMMEDDVIKKMKEVRTNAKNLGIPEAIIMTKVDEACPLVKENLEKVYTSKKIKEKMEMCCNRLGVPVSYIFPVKNYHEERTTNSAVDTLILDALQNIVNYANDYVQDQAGNESLPT</sequence>
<organism evidence="1 2">
    <name type="scientific">Triplophysa tibetana</name>
    <dbReference type="NCBI Taxonomy" id="1572043"/>
    <lineage>
        <taxon>Eukaryota</taxon>
        <taxon>Metazoa</taxon>
        <taxon>Chordata</taxon>
        <taxon>Craniata</taxon>
        <taxon>Vertebrata</taxon>
        <taxon>Euteleostomi</taxon>
        <taxon>Actinopterygii</taxon>
        <taxon>Neopterygii</taxon>
        <taxon>Teleostei</taxon>
        <taxon>Ostariophysi</taxon>
        <taxon>Cypriniformes</taxon>
        <taxon>Nemacheilidae</taxon>
        <taxon>Triplophysa</taxon>
    </lineage>
</organism>
<proteinExistence type="predicted"/>
<evidence type="ECO:0000313" key="2">
    <source>
        <dbReference type="Proteomes" id="UP000324632"/>
    </source>
</evidence>
<dbReference type="GO" id="GO:0006955">
    <property type="term" value="P:immune response"/>
    <property type="evidence" value="ECO:0007669"/>
    <property type="project" value="TreeGrafter"/>
</dbReference>
<comment type="caution">
    <text evidence="1">The sequence shown here is derived from an EMBL/GenBank/DDBJ whole genome shotgun (WGS) entry which is preliminary data.</text>
</comment>
<dbReference type="PANTHER" id="PTHR14241">
    <property type="entry name" value="INTERFERON-INDUCED PROTEIN 44"/>
    <property type="match status" value="1"/>
</dbReference>
<protein>
    <recommendedName>
        <fullName evidence="3">Interferon-induced protein 44-like</fullName>
    </recommendedName>
</protein>
<dbReference type="Gene3D" id="3.40.50.300">
    <property type="entry name" value="P-loop containing nucleotide triphosphate hydrolases"/>
    <property type="match status" value="1"/>
</dbReference>
<dbReference type="AlphaFoldDB" id="A0A5A9PJH5"/>
<evidence type="ECO:0008006" key="3">
    <source>
        <dbReference type="Google" id="ProtNLM"/>
    </source>
</evidence>